<feature type="signal peptide" evidence="7">
    <location>
        <begin position="1"/>
        <end position="21"/>
    </location>
</feature>
<evidence type="ECO:0000256" key="2">
    <source>
        <dbReference type="ARBA" id="ARBA00009813"/>
    </source>
</evidence>
<keyword evidence="5" id="KW-1015">Disulfide bond</keyword>
<evidence type="ECO:0000256" key="1">
    <source>
        <dbReference type="ARBA" id="ARBA00004418"/>
    </source>
</evidence>
<organism evidence="9 10">
    <name type="scientific">Crenobacter cavernae</name>
    <dbReference type="NCBI Taxonomy" id="2290923"/>
    <lineage>
        <taxon>Bacteria</taxon>
        <taxon>Pseudomonadati</taxon>
        <taxon>Pseudomonadota</taxon>
        <taxon>Betaproteobacteria</taxon>
        <taxon>Neisseriales</taxon>
        <taxon>Neisseriaceae</taxon>
        <taxon>Crenobacter</taxon>
    </lineage>
</organism>
<accession>A0ABY0FG72</accession>
<dbReference type="EMBL" id="REGR01000004">
    <property type="protein sequence ID" value="RXZ44165.1"/>
    <property type="molecule type" value="Genomic_DNA"/>
</dbReference>
<comment type="similarity">
    <text evidence="2 7">Belongs to the thioredoxin family. DsbC subfamily.</text>
</comment>
<dbReference type="Gene3D" id="3.10.450.70">
    <property type="entry name" value="Disulphide bond isomerase, DsbC/G, N-terminal"/>
    <property type="match status" value="1"/>
</dbReference>
<dbReference type="PANTHER" id="PTHR35272">
    <property type="entry name" value="THIOL:DISULFIDE INTERCHANGE PROTEIN DSBC-RELATED"/>
    <property type="match status" value="1"/>
</dbReference>
<dbReference type="PROSITE" id="PS51352">
    <property type="entry name" value="THIOREDOXIN_2"/>
    <property type="match status" value="1"/>
</dbReference>
<dbReference type="InterPro" id="IPR051470">
    <property type="entry name" value="Thiol:disulfide_interchange"/>
</dbReference>
<comment type="function">
    <text evidence="7">Required for disulfide bond formation in some periplasmic proteins. Acts by transferring its disulfide bond to other proteins and is reduced in the process.</text>
</comment>
<comment type="subcellular location">
    <subcellularLocation>
        <location evidence="1 7">Periplasm</location>
    </subcellularLocation>
</comment>
<dbReference type="Pfam" id="PF13098">
    <property type="entry name" value="Thioredoxin_2"/>
    <property type="match status" value="1"/>
</dbReference>
<dbReference type="CDD" id="cd03020">
    <property type="entry name" value="DsbA_DsbC_DsbG"/>
    <property type="match status" value="1"/>
</dbReference>
<evidence type="ECO:0000313" key="10">
    <source>
        <dbReference type="Proteomes" id="UP000290682"/>
    </source>
</evidence>
<keyword evidence="4 7" id="KW-0574">Periplasm</keyword>
<feature type="chain" id="PRO_5045010417" description="Thiol:disulfide interchange protein" evidence="7">
    <location>
        <begin position="22"/>
        <end position="253"/>
    </location>
</feature>
<dbReference type="Gene3D" id="3.40.30.10">
    <property type="entry name" value="Glutaredoxin"/>
    <property type="match status" value="1"/>
</dbReference>
<dbReference type="InterPro" id="IPR033954">
    <property type="entry name" value="DiS-bond_Isoase_DsbC/G"/>
</dbReference>
<sequence length="253" mass="27657">MNKRFLTLAFLAAFTPLTACSAGASSEAKPAQPTAAAVKKAFAERFPNRPVKSVAATPLPGIYEVVLPNRQIMYTDAKVDYLFLDANLIDVKKRESLTEARMASLSRVDWSTLPLADAVKEVRGNGKRKLAVFSDPDCPFCKKLERETIARLDNVTVYTFLYPLAQLHPDAERKSRQIWCSADRTAAWTGLMRDGKALSGPDNCATPLDKLQKLGDSLGINGTPALAFESGRLVSGAQPLEQVEAWLDEKAAK</sequence>
<dbReference type="PANTHER" id="PTHR35272:SF3">
    <property type="entry name" value="THIOL:DISULFIDE INTERCHANGE PROTEIN DSBC"/>
    <property type="match status" value="1"/>
</dbReference>
<evidence type="ECO:0000313" key="9">
    <source>
        <dbReference type="EMBL" id="RXZ44165.1"/>
    </source>
</evidence>
<evidence type="ECO:0000256" key="7">
    <source>
        <dbReference type="RuleBase" id="RU364038"/>
    </source>
</evidence>
<dbReference type="Proteomes" id="UP000290682">
    <property type="component" value="Unassembled WGS sequence"/>
</dbReference>
<feature type="domain" description="Thioredoxin" evidence="8">
    <location>
        <begin position="94"/>
        <end position="252"/>
    </location>
</feature>
<evidence type="ECO:0000256" key="3">
    <source>
        <dbReference type="ARBA" id="ARBA00022729"/>
    </source>
</evidence>
<dbReference type="InterPro" id="IPR018950">
    <property type="entry name" value="DiS-bond_isomerase_DsbC/G_N"/>
</dbReference>
<reference evidence="9 10" key="1">
    <citation type="submission" date="2018-10" db="EMBL/GenBank/DDBJ databases">
        <title>Draft genome of Fastidiocella sp. strain 375T, a bacterium isolated from a karstic cave dripping water.</title>
        <authorList>
            <person name="Coelho C."/>
            <person name="Verissimo A."/>
            <person name="Tiago I."/>
        </authorList>
    </citation>
    <scope>NUCLEOTIDE SEQUENCE [LARGE SCALE GENOMIC DNA]</scope>
    <source>
        <strain evidence="9 10">CAVE-375</strain>
    </source>
</reference>
<dbReference type="Pfam" id="PF10411">
    <property type="entry name" value="DsbC_N"/>
    <property type="match status" value="1"/>
</dbReference>
<name>A0ABY0FG72_9NEIS</name>
<dbReference type="InterPro" id="IPR012336">
    <property type="entry name" value="Thioredoxin-like_fold"/>
</dbReference>
<dbReference type="InterPro" id="IPR036249">
    <property type="entry name" value="Thioredoxin-like_sf"/>
</dbReference>
<dbReference type="SUPFAM" id="SSF52833">
    <property type="entry name" value="Thioredoxin-like"/>
    <property type="match status" value="1"/>
</dbReference>
<keyword evidence="10" id="KW-1185">Reference proteome</keyword>
<evidence type="ECO:0000256" key="6">
    <source>
        <dbReference type="ARBA" id="ARBA00023284"/>
    </source>
</evidence>
<keyword evidence="3 7" id="KW-0732">Signal</keyword>
<comment type="caution">
    <text evidence="9">The sequence shown here is derived from an EMBL/GenBank/DDBJ whole genome shotgun (WGS) entry which is preliminary data.</text>
</comment>
<dbReference type="InterPro" id="IPR013766">
    <property type="entry name" value="Thioredoxin_domain"/>
</dbReference>
<protein>
    <recommendedName>
        <fullName evidence="7">Thiol:disulfide interchange protein</fullName>
    </recommendedName>
</protein>
<evidence type="ECO:0000256" key="5">
    <source>
        <dbReference type="ARBA" id="ARBA00023157"/>
    </source>
</evidence>
<evidence type="ECO:0000259" key="8">
    <source>
        <dbReference type="PROSITE" id="PS51352"/>
    </source>
</evidence>
<dbReference type="RefSeq" id="WP_129212373.1">
    <property type="nucleotide sequence ID" value="NZ_REGR01000004.1"/>
</dbReference>
<keyword evidence="6 7" id="KW-0676">Redox-active center</keyword>
<dbReference type="InterPro" id="IPR009094">
    <property type="entry name" value="DiS-bond_isomerase_DsbC/G_N_sf"/>
</dbReference>
<proteinExistence type="inferred from homology"/>
<gene>
    <name evidence="9" type="ORF">EBB06_06400</name>
</gene>
<evidence type="ECO:0000256" key="4">
    <source>
        <dbReference type="ARBA" id="ARBA00022764"/>
    </source>
</evidence>
<dbReference type="SUPFAM" id="SSF54423">
    <property type="entry name" value="DsbC/DsbG N-terminal domain-like"/>
    <property type="match status" value="1"/>
</dbReference>